<keyword evidence="11" id="KW-1185">Reference proteome</keyword>
<dbReference type="PRINTS" id="PR01434">
    <property type="entry name" value="NADHDHGNASE5"/>
</dbReference>
<gene>
    <name evidence="10" type="ORF">FV139_08945</name>
</gene>
<evidence type="ECO:0000256" key="7">
    <source>
        <dbReference type="RuleBase" id="RU000320"/>
    </source>
</evidence>
<dbReference type="GO" id="GO:0005886">
    <property type="term" value="C:plasma membrane"/>
    <property type="evidence" value="ECO:0007669"/>
    <property type="project" value="UniProtKB-SubCell"/>
</dbReference>
<accession>A0A5C9A2B8</accession>
<feature type="transmembrane region" description="Helical" evidence="8">
    <location>
        <begin position="306"/>
        <end position="324"/>
    </location>
</feature>
<feature type="transmembrane region" description="Helical" evidence="8">
    <location>
        <begin position="137"/>
        <end position="154"/>
    </location>
</feature>
<feature type="transmembrane region" description="Helical" evidence="8">
    <location>
        <begin position="113"/>
        <end position="131"/>
    </location>
</feature>
<feature type="transmembrane region" description="Helical" evidence="8">
    <location>
        <begin position="6"/>
        <end position="24"/>
    </location>
</feature>
<keyword evidence="6 8" id="KW-0472">Membrane</keyword>
<keyword evidence="4 7" id="KW-0812">Transmembrane</keyword>
<protein>
    <submittedName>
        <fullName evidence="10">Monovalent cation/H+ antiporter subunit D family protein</fullName>
    </submittedName>
</protein>
<feature type="transmembrane region" description="Helical" evidence="8">
    <location>
        <begin position="368"/>
        <end position="389"/>
    </location>
</feature>
<feature type="transmembrane region" description="Helical" evidence="8">
    <location>
        <begin position="245"/>
        <end position="268"/>
    </location>
</feature>
<reference evidence="10 11" key="1">
    <citation type="submission" date="2019-08" db="EMBL/GenBank/DDBJ databases">
        <title>Parahaliea maris sp. nov., isolated from the surface seawater.</title>
        <authorList>
            <person name="Liu Y."/>
        </authorList>
    </citation>
    <scope>NUCLEOTIDE SEQUENCE [LARGE SCALE GENOMIC DNA]</scope>
    <source>
        <strain evidence="10 11">HSLHS9</strain>
    </source>
</reference>
<evidence type="ECO:0000256" key="4">
    <source>
        <dbReference type="ARBA" id="ARBA00022692"/>
    </source>
</evidence>
<evidence type="ECO:0000256" key="3">
    <source>
        <dbReference type="ARBA" id="ARBA00022475"/>
    </source>
</evidence>
<feature type="transmembrane region" description="Helical" evidence="8">
    <location>
        <begin position="280"/>
        <end position="297"/>
    </location>
</feature>
<dbReference type="Pfam" id="PF00361">
    <property type="entry name" value="Proton_antipo_M"/>
    <property type="match status" value="1"/>
</dbReference>
<sequence>MSGAGLLVASLCIPVTVIPGITLLHNRPNPREALSLLASALLILINLGIYRSLQQGQTLAWQSGEVLPGLRLELAAEPLGVLFSLIASTLWLVTTVYAVGYMRAHNEGNQTRFYAFFALSIACVMGIAFAGNLLTLFLFYEVLSLSTWPLVVHAQTERARQGGRIYLGLLLGTSIVFFLPAIILTWWTSSTLSFTDGGVFDPDTSPLLLAVLLVLFVFGVGKAAMMPFHRWLPAAMVAPTPVSALLHAVAVVKAGVFSLLKIGIYIFGLDQLGATGSREALLYLATFSLLAASVVAMRQDNLKARLAYSTISQLAYVSLGVLLAVPDSITGGSMHIAMHAFGKITLFFCAGAILVATHKTEVSQLQGLGRQMPFTMGAFLLASLSIAGLPPTGGTWSKWYLMLGTLETGAWLLTIALLVSSILNLIYLTLIPVRAFWPSAAGPRRMNEAPIACCIAIALSAGGCIALFLFPQVLYQLISPITSGGGMP</sequence>
<evidence type="ECO:0000256" key="5">
    <source>
        <dbReference type="ARBA" id="ARBA00022989"/>
    </source>
</evidence>
<evidence type="ECO:0000256" key="2">
    <source>
        <dbReference type="ARBA" id="ARBA00005346"/>
    </source>
</evidence>
<dbReference type="InterPro" id="IPR050586">
    <property type="entry name" value="CPA3_Na-H_Antiporter_D"/>
</dbReference>
<dbReference type="RefSeq" id="WP_148068099.1">
    <property type="nucleotide sequence ID" value="NZ_VRZA01000003.1"/>
</dbReference>
<feature type="transmembrane region" description="Helical" evidence="8">
    <location>
        <begin position="207"/>
        <end position="225"/>
    </location>
</feature>
<feature type="transmembrane region" description="Helical" evidence="8">
    <location>
        <begin position="336"/>
        <end position="356"/>
    </location>
</feature>
<evidence type="ECO:0000256" key="6">
    <source>
        <dbReference type="ARBA" id="ARBA00023136"/>
    </source>
</evidence>
<feature type="transmembrane region" description="Helical" evidence="8">
    <location>
        <begin position="79"/>
        <end position="101"/>
    </location>
</feature>
<comment type="similarity">
    <text evidence="2">Belongs to the CPA3 antiporters (TC 2.A.63) subunit D family.</text>
</comment>
<dbReference type="InterPro" id="IPR001750">
    <property type="entry name" value="ND/Mrp_TM"/>
</dbReference>
<dbReference type="EMBL" id="VRZA01000003">
    <property type="protein sequence ID" value="TXS93757.1"/>
    <property type="molecule type" value="Genomic_DNA"/>
</dbReference>
<keyword evidence="3" id="KW-1003">Cell membrane</keyword>
<evidence type="ECO:0000313" key="11">
    <source>
        <dbReference type="Proteomes" id="UP000321039"/>
    </source>
</evidence>
<evidence type="ECO:0000256" key="8">
    <source>
        <dbReference type="SAM" id="Phobius"/>
    </source>
</evidence>
<organism evidence="10 11">
    <name type="scientific">Parahaliea maris</name>
    <dbReference type="NCBI Taxonomy" id="2716870"/>
    <lineage>
        <taxon>Bacteria</taxon>
        <taxon>Pseudomonadati</taxon>
        <taxon>Pseudomonadota</taxon>
        <taxon>Gammaproteobacteria</taxon>
        <taxon>Cellvibrionales</taxon>
        <taxon>Halieaceae</taxon>
        <taxon>Parahaliea</taxon>
    </lineage>
</organism>
<dbReference type="AlphaFoldDB" id="A0A5C9A2B8"/>
<feature type="transmembrane region" description="Helical" evidence="8">
    <location>
        <begin position="166"/>
        <end position="187"/>
    </location>
</feature>
<evidence type="ECO:0000313" key="10">
    <source>
        <dbReference type="EMBL" id="TXS93757.1"/>
    </source>
</evidence>
<feature type="transmembrane region" description="Helical" evidence="8">
    <location>
        <begin position="449"/>
        <end position="470"/>
    </location>
</feature>
<feature type="domain" description="NADH:quinone oxidoreductase/Mrp antiporter transmembrane" evidence="9">
    <location>
        <begin position="130"/>
        <end position="423"/>
    </location>
</feature>
<dbReference type="PANTHER" id="PTHR42703:SF1">
    <property type="entry name" value="NA(+)_H(+) ANTIPORTER SUBUNIT D1"/>
    <property type="match status" value="1"/>
</dbReference>
<comment type="subcellular location">
    <subcellularLocation>
        <location evidence="1">Cell membrane</location>
        <topology evidence="1">Multi-pass membrane protein</topology>
    </subcellularLocation>
    <subcellularLocation>
        <location evidence="7">Membrane</location>
        <topology evidence="7">Multi-pass membrane protein</topology>
    </subcellularLocation>
</comment>
<keyword evidence="5 8" id="KW-1133">Transmembrane helix</keyword>
<dbReference type="Proteomes" id="UP000321039">
    <property type="component" value="Unassembled WGS sequence"/>
</dbReference>
<dbReference type="PANTHER" id="PTHR42703">
    <property type="entry name" value="NADH DEHYDROGENASE"/>
    <property type="match status" value="1"/>
</dbReference>
<feature type="transmembrane region" description="Helical" evidence="8">
    <location>
        <begin position="409"/>
        <end position="437"/>
    </location>
</feature>
<proteinExistence type="inferred from homology"/>
<evidence type="ECO:0000256" key="1">
    <source>
        <dbReference type="ARBA" id="ARBA00004651"/>
    </source>
</evidence>
<feature type="transmembrane region" description="Helical" evidence="8">
    <location>
        <begin position="36"/>
        <end position="53"/>
    </location>
</feature>
<name>A0A5C9A2B8_9GAMM</name>
<comment type="caution">
    <text evidence="10">The sequence shown here is derived from an EMBL/GenBank/DDBJ whole genome shotgun (WGS) entry which is preliminary data.</text>
</comment>
<evidence type="ECO:0000259" key="9">
    <source>
        <dbReference type="Pfam" id="PF00361"/>
    </source>
</evidence>